<dbReference type="GO" id="GO:0009307">
    <property type="term" value="P:DNA restriction-modification system"/>
    <property type="evidence" value="ECO:0007669"/>
    <property type="project" value="UniProtKB-KW"/>
</dbReference>
<evidence type="ECO:0000313" key="9">
    <source>
        <dbReference type="EMBL" id="SDZ07061.1"/>
    </source>
</evidence>
<name>A0A1H3Q1I8_9FIRM</name>
<dbReference type="SUPFAM" id="SSF53335">
    <property type="entry name" value="S-adenosyl-L-methionine-dependent methyltransferases"/>
    <property type="match status" value="1"/>
</dbReference>
<dbReference type="Gene3D" id="3.40.50.150">
    <property type="entry name" value="Vaccinia Virus protein VP39"/>
    <property type="match status" value="1"/>
</dbReference>
<evidence type="ECO:0000259" key="8">
    <source>
        <dbReference type="PROSITE" id="PS50806"/>
    </source>
</evidence>
<keyword evidence="4" id="KW-0949">S-adenosyl-L-methionine</keyword>
<evidence type="ECO:0000313" key="10">
    <source>
        <dbReference type="Proteomes" id="UP000198625"/>
    </source>
</evidence>
<sequence length="722" mass="84974">MSSKDYILGLKKIVHEELEKTYIELIDGYINNVRSILFFIGKSILCIKHLRDNTPSIIHEVDLKLIEKTYDRLFYYTYCHEEKLFANNEVLTRDFKSKIISKLIDISDDEIKDFSLGQIYEAFITNKQKKSLGQVYTPGYIVKHMVSLGITDDTILNNPYLRIVDPACGGGYFLIGAYERLKSIFEKNYSSIIAGHPEIKDEIGNNIHSFIIRNNLHGYDIDDFAVYMTKISLTLKGDLKDNIQPNVFKRDILLEQNKDLVDIIQEKASSDESIGKFDLVIGNPPYIGHKSVDKDYRKKLKDYYYDVYSDKADVSYCFFKKAYELLEKQGKLLFITSRYFIEAPSAVGLRSFIKKYYYINRIIDFYGQNIFKGVGISPVIVECTKDHGINNRIIINRFKNDSLSRKMVLDFSYDFDEYYVGQNELKESGWLLVSKEERELFYKIHSQGLYSLDLICECNQGIITGYDKAFIVDMDIIEKNNLESKLLKPWIKNSEVRKYRGINNKRYILYTDLIEEPDNYRNAISHIKPFKERLESRRECVKGIREWYQLQWGRDLSIFNKPRIFFPFKASSNEFTIVYEEACCSADVYILSVKDNYNDEISIEYLAAFLNSLIFEFYFKSVGKKLNENMYEYYPNKLMSLRIKLGSNRDVIEEKVKKIMDYYNILQQLDDFRGEELPGEDIEKLNKEINKEISYIDSYFFSLYELSLYEIRTIEKAFKDQN</sequence>
<dbReference type="GO" id="GO:0032259">
    <property type="term" value="P:methylation"/>
    <property type="evidence" value="ECO:0007669"/>
    <property type="project" value="UniProtKB-KW"/>
</dbReference>
<dbReference type="Pfam" id="PF07669">
    <property type="entry name" value="Eco57I"/>
    <property type="match status" value="1"/>
</dbReference>
<dbReference type="PANTHER" id="PTHR33841:SF6">
    <property type="entry name" value="TYPE II METHYLTRANSFERASE M.HINDII"/>
    <property type="match status" value="1"/>
</dbReference>
<evidence type="ECO:0000256" key="5">
    <source>
        <dbReference type="ARBA" id="ARBA00022747"/>
    </source>
</evidence>
<keyword evidence="6" id="KW-0238">DNA-binding</keyword>
<dbReference type="EC" id="2.1.1.72" evidence="1"/>
<evidence type="ECO:0000256" key="6">
    <source>
        <dbReference type="ARBA" id="ARBA00023125"/>
    </source>
</evidence>
<dbReference type="RefSeq" id="WP_091729979.1">
    <property type="nucleotide sequence ID" value="NZ_FNQE01000017.1"/>
</dbReference>
<dbReference type="STRING" id="415015.SAMN05660462_01751"/>
<dbReference type="GO" id="GO:0009007">
    <property type="term" value="F:site-specific DNA-methyltransferase (adenine-specific) activity"/>
    <property type="evidence" value="ECO:0007669"/>
    <property type="project" value="UniProtKB-EC"/>
</dbReference>
<dbReference type="PROSITE" id="PS50806">
    <property type="entry name" value="KRAB_RELATED"/>
    <property type="match status" value="1"/>
</dbReference>
<keyword evidence="10" id="KW-1185">Reference proteome</keyword>
<evidence type="ECO:0000256" key="2">
    <source>
        <dbReference type="ARBA" id="ARBA00022603"/>
    </source>
</evidence>
<dbReference type="InterPro" id="IPR025931">
    <property type="entry name" value="TaqI_C"/>
</dbReference>
<keyword evidence="3 9" id="KW-0808">Transferase</keyword>
<feature type="domain" description="KRAB-related" evidence="8">
    <location>
        <begin position="306"/>
        <end position="369"/>
    </location>
</feature>
<evidence type="ECO:0000256" key="7">
    <source>
        <dbReference type="ARBA" id="ARBA00047942"/>
    </source>
</evidence>
<dbReference type="OrthoDB" id="9815272at2"/>
<dbReference type="InterPro" id="IPR002052">
    <property type="entry name" value="DNA_methylase_N6_adenine_CS"/>
</dbReference>
<dbReference type="PRINTS" id="PR00507">
    <property type="entry name" value="N12N6MTFRASE"/>
</dbReference>
<dbReference type="InterPro" id="IPR003655">
    <property type="entry name" value="aKRAB"/>
</dbReference>
<keyword evidence="5" id="KW-0680">Restriction system</keyword>
<dbReference type="PANTHER" id="PTHR33841">
    <property type="entry name" value="DNA METHYLTRANSFERASE YEEA-RELATED"/>
    <property type="match status" value="1"/>
</dbReference>
<dbReference type="AlphaFoldDB" id="A0A1H3Q1I8"/>
<dbReference type="Proteomes" id="UP000198625">
    <property type="component" value="Unassembled WGS sequence"/>
</dbReference>
<organism evidence="9 10">
    <name type="scientific">Proteiniborus ethanoligenes</name>
    <dbReference type="NCBI Taxonomy" id="415015"/>
    <lineage>
        <taxon>Bacteria</taxon>
        <taxon>Bacillati</taxon>
        <taxon>Bacillota</taxon>
        <taxon>Clostridia</taxon>
        <taxon>Eubacteriales</taxon>
        <taxon>Proteiniborus</taxon>
    </lineage>
</organism>
<keyword evidence="2 9" id="KW-0489">Methyltransferase</keyword>
<accession>A0A1H3Q1I8</accession>
<evidence type="ECO:0000256" key="4">
    <source>
        <dbReference type="ARBA" id="ARBA00022691"/>
    </source>
</evidence>
<dbReference type="InterPro" id="IPR011639">
    <property type="entry name" value="MethylTrfase_TaqI-like_dom"/>
</dbReference>
<dbReference type="InterPro" id="IPR050953">
    <property type="entry name" value="N4_N6_ade-DNA_methylase"/>
</dbReference>
<evidence type="ECO:0000256" key="3">
    <source>
        <dbReference type="ARBA" id="ARBA00022679"/>
    </source>
</evidence>
<reference evidence="9 10" key="1">
    <citation type="submission" date="2016-10" db="EMBL/GenBank/DDBJ databases">
        <authorList>
            <person name="de Groot N.N."/>
        </authorList>
    </citation>
    <scope>NUCLEOTIDE SEQUENCE [LARGE SCALE GENOMIC DNA]</scope>
    <source>
        <strain evidence="9 10">DSM 21650</strain>
    </source>
</reference>
<evidence type="ECO:0000256" key="1">
    <source>
        <dbReference type="ARBA" id="ARBA00011900"/>
    </source>
</evidence>
<dbReference type="GO" id="GO:0003677">
    <property type="term" value="F:DNA binding"/>
    <property type="evidence" value="ECO:0007669"/>
    <property type="project" value="UniProtKB-KW"/>
</dbReference>
<dbReference type="PROSITE" id="PS00092">
    <property type="entry name" value="N6_MTASE"/>
    <property type="match status" value="1"/>
</dbReference>
<dbReference type="EMBL" id="FNQE01000017">
    <property type="protein sequence ID" value="SDZ07061.1"/>
    <property type="molecule type" value="Genomic_DNA"/>
</dbReference>
<protein>
    <recommendedName>
        <fullName evidence="1">site-specific DNA-methyltransferase (adenine-specific)</fullName>
        <ecNumber evidence="1">2.1.1.72</ecNumber>
    </recommendedName>
</protein>
<comment type="catalytic activity">
    <reaction evidence="7">
        <text>a 2'-deoxyadenosine in DNA + S-adenosyl-L-methionine = an N(6)-methyl-2'-deoxyadenosine in DNA + S-adenosyl-L-homocysteine + H(+)</text>
        <dbReference type="Rhea" id="RHEA:15197"/>
        <dbReference type="Rhea" id="RHEA-COMP:12418"/>
        <dbReference type="Rhea" id="RHEA-COMP:12419"/>
        <dbReference type="ChEBI" id="CHEBI:15378"/>
        <dbReference type="ChEBI" id="CHEBI:57856"/>
        <dbReference type="ChEBI" id="CHEBI:59789"/>
        <dbReference type="ChEBI" id="CHEBI:90615"/>
        <dbReference type="ChEBI" id="CHEBI:90616"/>
        <dbReference type="EC" id="2.1.1.72"/>
    </reaction>
</comment>
<dbReference type="Pfam" id="PF12950">
    <property type="entry name" value="TaqI_C"/>
    <property type="match status" value="1"/>
</dbReference>
<proteinExistence type="predicted"/>
<dbReference type="GO" id="GO:0006355">
    <property type="term" value="P:regulation of DNA-templated transcription"/>
    <property type="evidence" value="ECO:0007669"/>
    <property type="project" value="InterPro"/>
</dbReference>
<dbReference type="InterPro" id="IPR029063">
    <property type="entry name" value="SAM-dependent_MTases_sf"/>
</dbReference>
<gene>
    <name evidence="9" type="ORF">SAMN05660462_01751</name>
</gene>